<dbReference type="InterPro" id="IPR008906">
    <property type="entry name" value="HATC_C_dom"/>
</dbReference>
<dbReference type="PANTHER" id="PTHR45913">
    <property type="entry name" value="EPM2A-INTERACTING PROTEIN 1"/>
    <property type="match status" value="1"/>
</dbReference>
<dbReference type="RefSeq" id="XP_025425940.1">
    <property type="nucleotide sequence ID" value="XM_025570155.1"/>
</dbReference>
<accession>A0A8B8GSA8</accession>
<dbReference type="PANTHER" id="PTHR45913:SF19">
    <property type="entry name" value="LOW QUALITY PROTEIN: ZINC FINGER BED DOMAIN-CONTAINING PROTEIN 5-LIKE"/>
    <property type="match status" value="1"/>
</dbReference>
<gene>
    <name evidence="4" type="primary">LOC112694623</name>
</gene>
<dbReference type="Proteomes" id="UP000694846">
    <property type="component" value="Unplaced"/>
</dbReference>
<keyword evidence="1" id="KW-0175">Coiled coil</keyword>
<dbReference type="GO" id="GO:0046983">
    <property type="term" value="F:protein dimerization activity"/>
    <property type="evidence" value="ECO:0007669"/>
    <property type="project" value="InterPro"/>
</dbReference>
<proteinExistence type="predicted"/>
<reference evidence="4" key="1">
    <citation type="submission" date="2025-08" db="UniProtKB">
        <authorList>
            <consortium name="RefSeq"/>
        </authorList>
    </citation>
    <scope>IDENTIFICATION</scope>
    <source>
        <tissue evidence="4">Whole body</tissue>
    </source>
</reference>
<evidence type="ECO:0000259" key="2">
    <source>
        <dbReference type="Pfam" id="PF05699"/>
    </source>
</evidence>
<keyword evidence="3" id="KW-1185">Reference proteome</keyword>
<sequence length="478" mass="55721">MVPNKLTRHFTTKHQSLQNKQIDYFRRLLDSKKLQSKQFVRSVKISDKAQEASFRIAQLIAQTKKSHLIAESLIMLACRIMDIEEQVIEVIKSGELFALHVDESTDIKLSGTTTGRDVFDVINKYFKNYGIPWTSCVSIFTDGTPSMTGSIKGFITIAKNQNPNINTIHCFLHREALVAKSIVNELKIVLDQVEKMVNFIKSRPQKIRLFSQLCESMESDHYTLIIHTEVRWLSKGRILSRFYELREELLVYFTMEQMEYSDYLSDEFWCSKLAYLADIFEHLNQLNLSMQSENQNLLISTDKMAAFKGKLLIWKRMVNDNNLDMFPLTANTKFTDKIIPIINDSITLLDQKLDHYFSSLDLKLFDSVRNPFNPSLETSHLSLKEEEELAKLKNDRTLQMKFYELELSQFWIYTKKEYPNLTKLAHSVLLPFLTSYLCEVAFSALNEIKNKKRERLINVEEELRVALSKISPRIDTLC</sequence>
<dbReference type="SUPFAM" id="SSF53098">
    <property type="entry name" value="Ribonuclease H-like"/>
    <property type="match status" value="1"/>
</dbReference>
<protein>
    <submittedName>
        <fullName evidence="4">Zinc finger BED domain-containing protein 5-like</fullName>
    </submittedName>
</protein>
<dbReference type="AlphaFoldDB" id="A0A8B8GSA8"/>
<dbReference type="GeneID" id="112694623"/>
<dbReference type="OrthoDB" id="6144063at2759"/>
<evidence type="ECO:0000313" key="4">
    <source>
        <dbReference type="RefSeq" id="XP_025425940.1"/>
    </source>
</evidence>
<organism evidence="3 4">
    <name type="scientific">Sipha flava</name>
    <name type="common">yellow sugarcane aphid</name>
    <dbReference type="NCBI Taxonomy" id="143950"/>
    <lineage>
        <taxon>Eukaryota</taxon>
        <taxon>Metazoa</taxon>
        <taxon>Ecdysozoa</taxon>
        <taxon>Arthropoda</taxon>
        <taxon>Hexapoda</taxon>
        <taxon>Insecta</taxon>
        <taxon>Pterygota</taxon>
        <taxon>Neoptera</taxon>
        <taxon>Paraneoptera</taxon>
        <taxon>Hemiptera</taxon>
        <taxon>Sternorrhyncha</taxon>
        <taxon>Aphidomorpha</taxon>
        <taxon>Aphidoidea</taxon>
        <taxon>Aphididae</taxon>
        <taxon>Sipha</taxon>
    </lineage>
</organism>
<evidence type="ECO:0000256" key="1">
    <source>
        <dbReference type="SAM" id="Coils"/>
    </source>
</evidence>
<name>A0A8B8GSA8_9HEMI</name>
<feature type="coiled-coil region" evidence="1">
    <location>
        <begin position="442"/>
        <end position="469"/>
    </location>
</feature>
<dbReference type="InterPro" id="IPR012337">
    <property type="entry name" value="RNaseH-like_sf"/>
</dbReference>
<dbReference type="Pfam" id="PF05699">
    <property type="entry name" value="Dimer_Tnp_hAT"/>
    <property type="match status" value="1"/>
</dbReference>
<evidence type="ECO:0000313" key="3">
    <source>
        <dbReference type="Proteomes" id="UP000694846"/>
    </source>
</evidence>
<feature type="domain" description="HAT C-terminal dimerisation" evidence="2">
    <location>
        <begin position="390"/>
        <end position="456"/>
    </location>
</feature>